<name>A0A316VTD3_9BASI</name>
<dbReference type="Proteomes" id="UP000245783">
    <property type="component" value="Unassembled WGS sequence"/>
</dbReference>
<dbReference type="AlphaFoldDB" id="A0A316VTD3"/>
<organism evidence="2 3">
    <name type="scientific">Ceraceosorus guamensis</name>
    <dbReference type="NCBI Taxonomy" id="1522189"/>
    <lineage>
        <taxon>Eukaryota</taxon>
        <taxon>Fungi</taxon>
        <taxon>Dikarya</taxon>
        <taxon>Basidiomycota</taxon>
        <taxon>Ustilaginomycotina</taxon>
        <taxon>Exobasidiomycetes</taxon>
        <taxon>Ceraceosorales</taxon>
        <taxon>Ceraceosoraceae</taxon>
        <taxon>Ceraceosorus</taxon>
    </lineage>
</organism>
<dbReference type="InParanoid" id="A0A316VTD3"/>
<dbReference type="RefSeq" id="XP_025367644.1">
    <property type="nucleotide sequence ID" value="XM_025511039.1"/>
</dbReference>
<evidence type="ECO:0000313" key="2">
    <source>
        <dbReference type="EMBL" id="PWN40484.1"/>
    </source>
</evidence>
<evidence type="ECO:0000313" key="3">
    <source>
        <dbReference type="Proteomes" id="UP000245783"/>
    </source>
</evidence>
<reference evidence="2 3" key="1">
    <citation type="journal article" date="2018" name="Mol. Biol. Evol.">
        <title>Broad Genomic Sampling Reveals a Smut Pathogenic Ancestry of the Fungal Clade Ustilaginomycotina.</title>
        <authorList>
            <person name="Kijpornyongpan T."/>
            <person name="Mondo S.J."/>
            <person name="Barry K."/>
            <person name="Sandor L."/>
            <person name="Lee J."/>
            <person name="Lipzen A."/>
            <person name="Pangilinan J."/>
            <person name="LaButti K."/>
            <person name="Hainaut M."/>
            <person name="Henrissat B."/>
            <person name="Grigoriev I.V."/>
            <person name="Spatafora J.W."/>
            <person name="Aime M.C."/>
        </authorList>
    </citation>
    <scope>NUCLEOTIDE SEQUENCE [LARGE SCALE GENOMIC DNA]</scope>
    <source>
        <strain evidence="2 3">MCA 4658</strain>
    </source>
</reference>
<keyword evidence="3" id="KW-1185">Reference proteome</keyword>
<feature type="region of interest" description="Disordered" evidence="1">
    <location>
        <begin position="1"/>
        <end position="20"/>
    </location>
</feature>
<feature type="compositionally biased region" description="Basic and acidic residues" evidence="1">
    <location>
        <begin position="1"/>
        <end position="14"/>
    </location>
</feature>
<protein>
    <submittedName>
        <fullName evidence="2">Uncharacterized protein</fullName>
    </submittedName>
</protein>
<evidence type="ECO:0000256" key="1">
    <source>
        <dbReference type="SAM" id="MobiDB-lite"/>
    </source>
</evidence>
<accession>A0A316VTD3</accession>
<proteinExistence type="predicted"/>
<dbReference type="GeneID" id="37032909"/>
<sequence length="154" mass="17212">MDVNITERRGETSRKQSKAKQSAVQVQGQYSRAIGLCPWPIFVPTSFVILPEERLCLSIDLGAGSRPECPSCGKIRGASILSWAVFFPADIADGQSVDGISILQRGLPRLDGFFAHAHTRSLNEEAFGRDRDDQEQYRAQTRASHDEKLTFKRF</sequence>
<gene>
    <name evidence="2" type="ORF">IE81DRAFT_220363</name>
</gene>
<dbReference type="EMBL" id="KZ819416">
    <property type="protein sequence ID" value="PWN40484.1"/>
    <property type="molecule type" value="Genomic_DNA"/>
</dbReference>